<evidence type="ECO:0000313" key="2">
    <source>
        <dbReference type="EnsemblMetazoa" id="SMAR003193-PA"/>
    </source>
</evidence>
<dbReference type="AlphaFoldDB" id="T1IQ83"/>
<feature type="region of interest" description="Disordered" evidence="1">
    <location>
        <begin position="364"/>
        <end position="394"/>
    </location>
</feature>
<sequence length="394" mass="44476">MTTTTLPTYTIASSLAPPSLMSTRQSIRTINEGIMSEVLRTKMNITYQEPKTKEKLSLTTPSLQRGVAPAYDFLGQYRLKVEKISYFDPDKSEFDTVDLFLGRLYAHYYTTRIPVREYLKIYVVQALRGKAQRWWMAQKPKPATWEEFEKIFRQMFSINAAAATVKLAQKKPHASKPTSNFLSEIIYYLEITRIKDKELQWQTAQNKLQTEVVQIARAWGINSIDEAMKMGGKMDERLQLDALRSYEYKLISIPDQRMPLPSGIGQPTVLAATAPVEKPPVVKEEVKKSKSAFFPRTKRFTKAKEALATLLQAFEAEPNPESDTSSSSDDDVLPDVAPAANKPSAIIQTVESAENTPHTCPTHVVTFQPSPSPPTNVTVHLMARGERRRRTDGS</sequence>
<dbReference type="EnsemblMetazoa" id="SMAR003193-RA">
    <property type="protein sequence ID" value="SMAR003193-PA"/>
    <property type="gene ID" value="SMAR003193"/>
</dbReference>
<organism evidence="2 3">
    <name type="scientific">Strigamia maritima</name>
    <name type="common">European centipede</name>
    <name type="synonym">Geophilus maritimus</name>
    <dbReference type="NCBI Taxonomy" id="126957"/>
    <lineage>
        <taxon>Eukaryota</taxon>
        <taxon>Metazoa</taxon>
        <taxon>Ecdysozoa</taxon>
        <taxon>Arthropoda</taxon>
        <taxon>Myriapoda</taxon>
        <taxon>Chilopoda</taxon>
        <taxon>Pleurostigmophora</taxon>
        <taxon>Geophilomorpha</taxon>
        <taxon>Linotaeniidae</taxon>
        <taxon>Strigamia</taxon>
    </lineage>
</organism>
<dbReference type="Proteomes" id="UP000014500">
    <property type="component" value="Unassembled WGS sequence"/>
</dbReference>
<proteinExistence type="predicted"/>
<dbReference type="PhylomeDB" id="T1IQ83"/>
<reference evidence="2" key="2">
    <citation type="submission" date="2015-02" db="UniProtKB">
        <authorList>
            <consortium name="EnsemblMetazoa"/>
        </authorList>
    </citation>
    <scope>IDENTIFICATION</scope>
</reference>
<feature type="region of interest" description="Disordered" evidence="1">
    <location>
        <begin position="315"/>
        <end position="337"/>
    </location>
</feature>
<keyword evidence="3" id="KW-1185">Reference proteome</keyword>
<reference evidence="3" key="1">
    <citation type="submission" date="2011-05" db="EMBL/GenBank/DDBJ databases">
        <authorList>
            <person name="Richards S.R."/>
            <person name="Qu J."/>
            <person name="Jiang H."/>
            <person name="Jhangiani S.N."/>
            <person name="Agravi P."/>
            <person name="Goodspeed R."/>
            <person name="Gross S."/>
            <person name="Mandapat C."/>
            <person name="Jackson L."/>
            <person name="Mathew T."/>
            <person name="Pu L."/>
            <person name="Thornton R."/>
            <person name="Saada N."/>
            <person name="Wilczek-Boney K.B."/>
            <person name="Lee S."/>
            <person name="Kovar C."/>
            <person name="Wu Y."/>
            <person name="Scherer S.E."/>
            <person name="Worley K.C."/>
            <person name="Muzny D.M."/>
            <person name="Gibbs R."/>
        </authorList>
    </citation>
    <scope>NUCLEOTIDE SEQUENCE</scope>
    <source>
        <strain evidence="3">Brora</strain>
    </source>
</reference>
<evidence type="ECO:0000256" key="1">
    <source>
        <dbReference type="SAM" id="MobiDB-lite"/>
    </source>
</evidence>
<dbReference type="HOGENOM" id="CLU_700805_0_0_1"/>
<dbReference type="EMBL" id="JH431295">
    <property type="status" value="NOT_ANNOTATED_CDS"/>
    <property type="molecule type" value="Genomic_DNA"/>
</dbReference>
<name>T1IQ83_STRMM</name>
<evidence type="ECO:0008006" key="4">
    <source>
        <dbReference type="Google" id="ProtNLM"/>
    </source>
</evidence>
<feature type="compositionally biased region" description="Basic and acidic residues" evidence="1">
    <location>
        <begin position="383"/>
        <end position="394"/>
    </location>
</feature>
<evidence type="ECO:0000313" key="3">
    <source>
        <dbReference type="Proteomes" id="UP000014500"/>
    </source>
</evidence>
<protein>
    <recommendedName>
        <fullName evidence="4">Retrotransposon gag domain-containing protein</fullName>
    </recommendedName>
</protein>
<accession>T1IQ83</accession>